<organism evidence="1 2">
    <name type="scientific">Phenylobacterium conjunctum</name>
    <dbReference type="NCBI Taxonomy" id="1298959"/>
    <lineage>
        <taxon>Bacteria</taxon>
        <taxon>Pseudomonadati</taxon>
        <taxon>Pseudomonadota</taxon>
        <taxon>Alphaproteobacteria</taxon>
        <taxon>Caulobacterales</taxon>
        <taxon>Caulobacteraceae</taxon>
        <taxon>Phenylobacterium</taxon>
    </lineage>
</organism>
<proteinExistence type="predicted"/>
<evidence type="ECO:0000313" key="1">
    <source>
        <dbReference type="EMBL" id="MFD1189118.1"/>
    </source>
</evidence>
<reference evidence="2" key="1">
    <citation type="journal article" date="2019" name="Int. J. Syst. Evol. Microbiol.">
        <title>The Global Catalogue of Microorganisms (GCM) 10K type strain sequencing project: providing services to taxonomists for standard genome sequencing and annotation.</title>
        <authorList>
            <consortium name="The Broad Institute Genomics Platform"/>
            <consortium name="The Broad Institute Genome Sequencing Center for Infectious Disease"/>
            <person name="Wu L."/>
            <person name="Ma J."/>
        </authorList>
    </citation>
    <scope>NUCLEOTIDE SEQUENCE [LARGE SCALE GENOMIC DNA]</scope>
    <source>
        <strain evidence="2">CCUG 55074</strain>
    </source>
</reference>
<dbReference type="EMBL" id="JBHTLQ010000002">
    <property type="protein sequence ID" value="MFD1189118.1"/>
    <property type="molecule type" value="Genomic_DNA"/>
</dbReference>
<name>A0ABW3SW17_9CAUL</name>
<sequence>MSVPADLTGLWRRELITTPDGGRDETTTVVWLQTSSWYADLRVPADRPARPGATCFADYSDAELLDLAAVQGFAGELSVGDGVCFWRRDLDYQPPSGVPDEGAFRLDGDLMIEDGIHTPYQEIWRRDPQSRGDLQAWRREDGLRVRAGGYFMDITEREFPLPPGATLAEIVQAALAAGDRATAIDALSMRISFGVIGPDGAWRITASTWPWLEGRTV</sequence>
<gene>
    <name evidence="1" type="ORF">ACFQ27_00880</name>
</gene>
<dbReference type="RefSeq" id="WP_377352039.1">
    <property type="nucleotide sequence ID" value="NZ_JBHTLQ010000002.1"/>
</dbReference>
<comment type="caution">
    <text evidence="1">The sequence shown here is derived from an EMBL/GenBank/DDBJ whole genome shotgun (WGS) entry which is preliminary data.</text>
</comment>
<keyword evidence="2" id="KW-1185">Reference proteome</keyword>
<accession>A0ABW3SW17</accession>
<evidence type="ECO:0000313" key="2">
    <source>
        <dbReference type="Proteomes" id="UP001597216"/>
    </source>
</evidence>
<protein>
    <submittedName>
        <fullName evidence="1">Uncharacterized protein</fullName>
    </submittedName>
</protein>
<dbReference type="Proteomes" id="UP001597216">
    <property type="component" value="Unassembled WGS sequence"/>
</dbReference>